<feature type="compositionally biased region" description="Basic and acidic residues" evidence="1">
    <location>
        <begin position="482"/>
        <end position="491"/>
    </location>
</feature>
<evidence type="ECO:0000259" key="2">
    <source>
        <dbReference type="Pfam" id="PF00676"/>
    </source>
</evidence>
<feature type="region of interest" description="Disordered" evidence="1">
    <location>
        <begin position="103"/>
        <end position="584"/>
    </location>
</feature>
<feature type="compositionally biased region" description="Basic and acidic residues" evidence="1">
    <location>
        <begin position="575"/>
        <end position="584"/>
    </location>
</feature>
<protein>
    <submittedName>
        <fullName evidence="4">E1_dh domain-containing protein</fullName>
    </submittedName>
</protein>
<name>A0A1I7WV53_HETBA</name>
<organism evidence="3 4">
    <name type="scientific">Heterorhabditis bacteriophora</name>
    <name type="common">Entomopathogenic nematode worm</name>
    <dbReference type="NCBI Taxonomy" id="37862"/>
    <lineage>
        <taxon>Eukaryota</taxon>
        <taxon>Metazoa</taxon>
        <taxon>Ecdysozoa</taxon>
        <taxon>Nematoda</taxon>
        <taxon>Chromadorea</taxon>
        <taxon>Rhabditida</taxon>
        <taxon>Rhabditina</taxon>
        <taxon>Rhabditomorpha</taxon>
        <taxon>Strongyloidea</taxon>
        <taxon>Heterorhabditidae</taxon>
        <taxon>Heterorhabditis</taxon>
    </lineage>
</organism>
<dbReference type="WBParaSite" id="Hba_09028">
    <property type="protein sequence ID" value="Hba_09028"/>
    <property type="gene ID" value="Hba_09028"/>
</dbReference>
<dbReference type="GO" id="GO:0016624">
    <property type="term" value="F:oxidoreductase activity, acting on the aldehyde or oxo group of donors, disulfide as acceptor"/>
    <property type="evidence" value="ECO:0007669"/>
    <property type="project" value="InterPro"/>
</dbReference>
<proteinExistence type="predicted"/>
<feature type="compositionally biased region" description="Basic and acidic residues" evidence="1">
    <location>
        <begin position="387"/>
        <end position="412"/>
    </location>
</feature>
<sequence length="706" mass="78189">MSSLARSLKGYKLHKLDSGPPTSVSLCKEDALHYYREMQVCFFLHISSILRNTFNISYRTRDEIQEVRKTRDPITGFKDRLITSGLATEDTLKSIDKVLLPTRSSLHPVPPEEEGPPNYARPINAPAIQHTGDPMAAYGRDGTKAKKDRTHSISVNKKLITDDTQSTTENDPDVKNNYESAENPLLKQVSKHTKNPLLPTAPAEDGIQTEMNKEGKEVNGKQHRKKVQDIAENEDESKYDNENASKSSSNNSVVGSGSEKNQIKDIVENEDEIVQYSNENIDNSTPTSSAEIDSDQAAPPESEVNSPAYPYSKETVFSPSSSEADKIVSSIITTALPNIYKPPRGKIRNDESSPAPPTSAELREVTLQPYSTEESIESTEGSGVNGDKSKNSEETENQREEETASEEKDDLPSTRTVNGYEDNNFSGDDIENASSENSEASGTTIETLAENRSTEKGEVVEDRYVTGPEGSGEEQAEELTEQAEKSEELSVDKYMSPGKKENWDSTKKKEQSSKESPYSVVEGSAEDEESKSVETSTVNQEVAHKENTDSQSTRIDSLKHEETASSKNKANTNGNKDEIEERYSTESKIRNGETVDDLAKTETNKVEKEIVILVPSSKVEVLWTDAAGYDADKQSQGISTAKPVFQTKSPIDGPLVKVDSSTANDDIIIAYESQKTTKQGEKFNKQFYWFQFIKMVAQIFVSTRIL</sequence>
<feature type="domain" description="Dehydrogenase E1 component" evidence="2">
    <location>
        <begin position="57"/>
        <end position="97"/>
    </location>
</feature>
<feature type="compositionally biased region" description="Polar residues" evidence="1">
    <location>
        <begin position="413"/>
        <end position="426"/>
    </location>
</feature>
<reference evidence="4" key="1">
    <citation type="submission" date="2016-11" db="UniProtKB">
        <authorList>
            <consortium name="WormBaseParasite"/>
        </authorList>
    </citation>
    <scope>IDENTIFICATION</scope>
</reference>
<feature type="compositionally biased region" description="Polar residues" evidence="1">
    <location>
        <begin position="275"/>
        <end position="291"/>
    </location>
</feature>
<accession>A0A1I7WV53</accession>
<feature type="compositionally biased region" description="Low complexity" evidence="1">
    <location>
        <begin position="244"/>
        <end position="260"/>
    </location>
</feature>
<dbReference type="AlphaFoldDB" id="A0A1I7WV53"/>
<feature type="compositionally biased region" description="Basic and acidic residues" evidence="1">
    <location>
        <begin position="452"/>
        <end position="464"/>
    </location>
</feature>
<dbReference type="Proteomes" id="UP000095283">
    <property type="component" value="Unplaced"/>
</dbReference>
<evidence type="ECO:0000256" key="1">
    <source>
        <dbReference type="SAM" id="MobiDB-lite"/>
    </source>
</evidence>
<keyword evidence="3" id="KW-1185">Reference proteome</keyword>
<feature type="compositionally biased region" description="Acidic residues" evidence="1">
    <location>
        <begin position="471"/>
        <end position="481"/>
    </location>
</feature>
<dbReference type="Gene3D" id="3.40.50.970">
    <property type="match status" value="1"/>
</dbReference>
<feature type="compositionally biased region" description="Low complexity" evidence="1">
    <location>
        <begin position="432"/>
        <end position="441"/>
    </location>
</feature>
<feature type="compositionally biased region" description="Basic and acidic residues" evidence="1">
    <location>
        <begin position="211"/>
        <end position="220"/>
    </location>
</feature>
<evidence type="ECO:0000313" key="4">
    <source>
        <dbReference type="WBParaSite" id="Hba_09028"/>
    </source>
</evidence>
<feature type="compositionally biased region" description="Polar residues" evidence="1">
    <location>
        <begin position="565"/>
        <end position="574"/>
    </location>
</feature>
<dbReference type="InterPro" id="IPR001017">
    <property type="entry name" value="DH_E1"/>
</dbReference>
<feature type="compositionally biased region" description="Basic and acidic residues" evidence="1">
    <location>
        <begin position="498"/>
        <end position="513"/>
    </location>
</feature>
<dbReference type="Pfam" id="PF00676">
    <property type="entry name" value="E1_dh"/>
    <property type="match status" value="1"/>
</dbReference>
<evidence type="ECO:0000313" key="3">
    <source>
        <dbReference type="Proteomes" id="UP000095283"/>
    </source>
</evidence>